<dbReference type="HAMAP" id="MF_01937">
    <property type="entry name" value="MenA_1"/>
    <property type="match status" value="1"/>
</dbReference>
<dbReference type="GO" id="GO:0009234">
    <property type="term" value="P:menaquinone biosynthetic process"/>
    <property type="evidence" value="ECO:0007669"/>
    <property type="project" value="UniProtKB-KW"/>
</dbReference>
<feature type="transmembrane region" description="Helical" evidence="8">
    <location>
        <begin position="39"/>
        <end position="57"/>
    </location>
</feature>
<feature type="transmembrane region" description="Helical" evidence="8">
    <location>
        <begin position="217"/>
        <end position="235"/>
    </location>
</feature>
<evidence type="ECO:0000256" key="2">
    <source>
        <dbReference type="ARBA" id="ARBA00022428"/>
    </source>
</evidence>
<keyword evidence="6 8" id="KW-1133">Transmembrane helix</keyword>
<evidence type="ECO:0000256" key="8">
    <source>
        <dbReference type="SAM" id="Phobius"/>
    </source>
</evidence>
<evidence type="ECO:0000256" key="6">
    <source>
        <dbReference type="ARBA" id="ARBA00022989"/>
    </source>
</evidence>
<evidence type="ECO:0000256" key="7">
    <source>
        <dbReference type="ARBA" id="ARBA00023136"/>
    </source>
</evidence>
<accession>A0A6J5YX38</accession>
<feature type="transmembrane region" description="Helical" evidence="8">
    <location>
        <begin position="97"/>
        <end position="130"/>
    </location>
</feature>
<name>A0A6J5YX38_9ZZZZ</name>
<dbReference type="GO" id="GO:0016020">
    <property type="term" value="C:membrane"/>
    <property type="evidence" value="ECO:0007669"/>
    <property type="project" value="UniProtKB-SubCell"/>
</dbReference>
<feature type="transmembrane region" description="Helical" evidence="8">
    <location>
        <begin position="142"/>
        <end position="161"/>
    </location>
</feature>
<dbReference type="NCBIfam" id="TIGR00751">
    <property type="entry name" value="menA"/>
    <property type="match status" value="1"/>
</dbReference>
<protein>
    <submittedName>
        <fullName evidence="9">Unannotated protein</fullName>
    </submittedName>
</protein>
<comment type="subcellular location">
    <subcellularLocation>
        <location evidence="1">Membrane</location>
        <topology evidence="1">Multi-pass membrane protein</topology>
    </subcellularLocation>
</comment>
<evidence type="ECO:0000256" key="5">
    <source>
        <dbReference type="ARBA" id="ARBA00022692"/>
    </source>
</evidence>
<evidence type="ECO:0000256" key="4">
    <source>
        <dbReference type="ARBA" id="ARBA00022679"/>
    </source>
</evidence>
<dbReference type="CDD" id="cd13962">
    <property type="entry name" value="PT_UbiA_UBIAD1"/>
    <property type="match status" value="1"/>
</dbReference>
<feature type="transmembrane region" description="Helical" evidence="8">
    <location>
        <begin position="15"/>
        <end position="32"/>
    </location>
</feature>
<dbReference type="NCBIfam" id="NF004751">
    <property type="entry name" value="PRK06080.1-3"/>
    <property type="match status" value="1"/>
</dbReference>
<sequence>MTTRQEWIDGARPRTLPAAVAPVFVGYAIAVYEQGSRPFIALLSLIVALAFQIGANYSNDYSDGIKGTDNIRVGPVRLVGQGLATPDKVKRAALYSFAIGATAGLVMVLISGFWLLIPVGIASIAAAWFYTGGSNPYGYRGFGEVFVFIFFGLVAVVGTSASQTGNITALAVMAGVSCGSLSCAILVTNNLRDIHTDTESGKRTLAVKLGDKHTRELYRTLILIAYAMPVAMTSIHAGPPYAYICLLTLLSARRPLMLVNSGASGADLIPVLADTGKMLLLFAISLSIGISASPPFSG</sequence>
<evidence type="ECO:0000256" key="3">
    <source>
        <dbReference type="ARBA" id="ARBA00022475"/>
    </source>
</evidence>
<gene>
    <name evidence="9" type="ORF">UFOPK3770_00383</name>
</gene>
<reference evidence="9" key="1">
    <citation type="submission" date="2020-05" db="EMBL/GenBank/DDBJ databases">
        <authorList>
            <person name="Chiriac C."/>
            <person name="Salcher M."/>
            <person name="Ghai R."/>
            <person name="Kavagutti S V."/>
        </authorList>
    </citation>
    <scope>NUCLEOTIDE SEQUENCE</scope>
</reference>
<proteinExistence type="inferred from homology"/>
<keyword evidence="3" id="KW-1003">Cell membrane</keyword>
<dbReference type="PANTHER" id="PTHR13929">
    <property type="entry name" value="1,4-DIHYDROXY-2-NAPHTHOATE OCTAPRENYLTRANSFERASE"/>
    <property type="match status" value="1"/>
</dbReference>
<evidence type="ECO:0000313" key="9">
    <source>
        <dbReference type="EMBL" id="CAB4333452.1"/>
    </source>
</evidence>
<evidence type="ECO:0000256" key="1">
    <source>
        <dbReference type="ARBA" id="ARBA00004141"/>
    </source>
</evidence>
<organism evidence="9">
    <name type="scientific">freshwater metagenome</name>
    <dbReference type="NCBI Taxonomy" id="449393"/>
    <lineage>
        <taxon>unclassified sequences</taxon>
        <taxon>metagenomes</taxon>
        <taxon>ecological metagenomes</taxon>
    </lineage>
</organism>
<dbReference type="Pfam" id="PF01040">
    <property type="entry name" value="UbiA"/>
    <property type="match status" value="1"/>
</dbReference>
<dbReference type="EMBL" id="CAESAJ010000023">
    <property type="protein sequence ID" value="CAB4333452.1"/>
    <property type="molecule type" value="Genomic_DNA"/>
</dbReference>
<keyword evidence="4" id="KW-0808">Transferase</keyword>
<dbReference type="PIRSF" id="PIRSF005355">
    <property type="entry name" value="UBIAD1"/>
    <property type="match status" value="1"/>
</dbReference>
<feature type="transmembrane region" description="Helical" evidence="8">
    <location>
        <begin position="167"/>
        <end position="187"/>
    </location>
</feature>
<dbReference type="InterPro" id="IPR000537">
    <property type="entry name" value="UbiA_prenyltransferase"/>
</dbReference>
<dbReference type="PANTHER" id="PTHR13929:SF0">
    <property type="entry name" value="UBIA PRENYLTRANSFERASE DOMAIN-CONTAINING PROTEIN 1"/>
    <property type="match status" value="1"/>
</dbReference>
<dbReference type="GO" id="GO:0042371">
    <property type="term" value="P:vitamin K biosynthetic process"/>
    <property type="evidence" value="ECO:0007669"/>
    <property type="project" value="TreeGrafter"/>
</dbReference>
<dbReference type="AlphaFoldDB" id="A0A6J5YX38"/>
<keyword evidence="5 8" id="KW-0812">Transmembrane</keyword>
<dbReference type="InterPro" id="IPR004657">
    <property type="entry name" value="MenA"/>
</dbReference>
<dbReference type="InterPro" id="IPR026046">
    <property type="entry name" value="UBIAD1"/>
</dbReference>
<dbReference type="GO" id="GO:0046428">
    <property type="term" value="F:1,4-dihydroxy-2-naphthoate polyprenyltransferase activity"/>
    <property type="evidence" value="ECO:0007669"/>
    <property type="project" value="InterPro"/>
</dbReference>
<keyword evidence="2" id="KW-0474">Menaquinone biosynthesis</keyword>
<keyword evidence="7 8" id="KW-0472">Membrane</keyword>